<evidence type="ECO:0000256" key="2">
    <source>
        <dbReference type="SAM" id="SignalP"/>
    </source>
</evidence>
<keyword evidence="2" id="KW-0732">Signal</keyword>
<dbReference type="RefSeq" id="WP_408182986.1">
    <property type="nucleotide sequence ID" value="NZ_JAQQEZ010000080.1"/>
</dbReference>
<feature type="compositionally biased region" description="Low complexity" evidence="1">
    <location>
        <begin position="26"/>
        <end position="38"/>
    </location>
</feature>
<reference evidence="4 5" key="1">
    <citation type="journal article" date="2024" name="Chem. Sci.">
        <title>Discovery of megapolipeptins by genome mining of a Burkholderiales bacteria collection.</title>
        <authorList>
            <person name="Paulo B.S."/>
            <person name="Recchia M.J.J."/>
            <person name="Lee S."/>
            <person name="Fergusson C.H."/>
            <person name="Romanowski S.B."/>
            <person name="Hernandez A."/>
            <person name="Krull N."/>
            <person name="Liu D.Y."/>
            <person name="Cavanagh H."/>
            <person name="Bos A."/>
            <person name="Gray C.A."/>
            <person name="Murphy B.T."/>
            <person name="Linington R.G."/>
            <person name="Eustaquio A.S."/>
        </authorList>
    </citation>
    <scope>NUCLEOTIDE SEQUENCE [LARGE SCALE GENOMIC DNA]</scope>
    <source>
        <strain evidence="4 5">RL17-350-BIC-A</strain>
    </source>
</reference>
<evidence type="ECO:0000259" key="3">
    <source>
        <dbReference type="PROSITE" id="PS50914"/>
    </source>
</evidence>
<feature type="domain" description="BON" evidence="3">
    <location>
        <begin position="47"/>
        <end position="115"/>
    </location>
</feature>
<dbReference type="InterPro" id="IPR051686">
    <property type="entry name" value="Lipoprotein_DolP"/>
</dbReference>
<dbReference type="Proteomes" id="UP001629230">
    <property type="component" value="Unassembled WGS sequence"/>
</dbReference>
<keyword evidence="5" id="KW-1185">Reference proteome</keyword>
<feature type="signal peptide" evidence="2">
    <location>
        <begin position="1"/>
        <end position="21"/>
    </location>
</feature>
<proteinExistence type="predicted"/>
<feature type="region of interest" description="Disordered" evidence="1">
    <location>
        <begin position="26"/>
        <end position="49"/>
    </location>
</feature>
<dbReference type="EMBL" id="JAQQEZ010000080">
    <property type="protein sequence ID" value="MFM0008096.1"/>
    <property type="molecule type" value="Genomic_DNA"/>
</dbReference>
<dbReference type="Pfam" id="PF04972">
    <property type="entry name" value="BON"/>
    <property type="match status" value="1"/>
</dbReference>
<organism evidence="4 5">
    <name type="scientific">Paraburkholderia dipogonis</name>
    <dbReference type="NCBI Taxonomy" id="1211383"/>
    <lineage>
        <taxon>Bacteria</taxon>
        <taxon>Pseudomonadati</taxon>
        <taxon>Pseudomonadota</taxon>
        <taxon>Betaproteobacteria</taxon>
        <taxon>Burkholderiales</taxon>
        <taxon>Burkholderiaceae</taxon>
        <taxon>Paraburkholderia</taxon>
    </lineage>
</organism>
<dbReference type="Gene3D" id="3.30.1340.30">
    <property type="match status" value="1"/>
</dbReference>
<name>A0ABW9B7B2_9BURK</name>
<dbReference type="PANTHER" id="PTHR34606">
    <property type="entry name" value="BON DOMAIN-CONTAINING PROTEIN"/>
    <property type="match status" value="1"/>
</dbReference>
<feature type="chain" id="PRO_5046363557" evidence="2">
    <location>
        <begin position="22"/>
        <end position="118"/>
    </location>
</feature>
<dbReference type="PROSITE" id="PS50914">
    <property type="entry name" value="BON"/>
    <property type="match status" value="1"/>
</dbReference>
<sequence length="118" mass="12108">MQTRALILTMAAVTAFTVPLAGVRSASAADSSSVSTDASSKKQIRANNRALSHAVRQSLTKVKGLDSSRINVLTRGSTITLAGSAPDQSQIESAANAAGKVGGVSHVDNRLTVYEPGN</sequence>
<comment type="caution">
    <text evidence="4">The sequence shown here is derived from an EMBL/GenBank/DDBJ whole genome shotgun (WGS) entry which is preliminary data.</text>
</comment>
<protein>
    <submittedName>
        <fullName evidence="4">BON domain-containing protein</fullName>
    </submittedName>
</protein>
<dbReference type="PANTHER" id="PTHR34606:SF15">
    <property type="entry name" value="BON DOMAIN-CONTAINING PROTEIN"/>
    <property type="match status" value="1"/>
</dbReference>
<dbReference type="InterPro" id="IPR007055">
    <property type="entry name" value="BON_dom"/>
</dbReference>
<accession>A0ABW9B7B2</accession>
<evidence type="ECO:0000313" key="4">
    <source>
        <dbReference type="EMBL" id="MFM0008096.1"/>
    </source>
</evidence>
<evidence type="ECO:0000256" key="1">
    <source>
        <dbReference type="SAM" id="MobiDB-lite"/>
    </source>
</evidence>
<gene>
    <name evidence="4" type="ORF">PQR57_45185</name>
</gene>
<evidence type="ECO:0000313" key="5">
    <source>
        <dbReference type="Proteomes" id="UP001629230"/>
    </source>
</evidence>